<evidence type="ECO:0000313" key="1">
    <source>
        <dbReference type="EMBL" id="KAF6527900.1"/>
    </source>
</evidence>
<name>A0A8H6LRB2_FUSOX</name>
<dbReference type="Proteomes" id="UP000593570">
    <property type="component" value="Unassembled WGS sequence"/>
</dbReference>
<comment type="caution">
    <text evidence="1">The sequence shown here is derived from an EMBL/GenBank/DDBJ whole genome shotgun (WGS) entry which is preliminary data.</text>
</comment>
<accession>A0A8H6LRB2</accession>
<evidence type="ECO:0000313" key="2">
    <source>
        <dbReference type="Proteomes" id="UP000593570"/>
    </source>
</evidence>
<gene>
    <name evidence="1" type="ORF">HZS61_008202</name>
</gene>
<sequence>MHRPHPVVRIHRLGVTSRYLRRCSCHVEKNSLNNPLTTITTLDITITTLPAVMRLSAVAATAFAIFSTAEAQNRNIQVGCYAADPRQDGLLPKLLLDSNARARADPELRFGLWDAGNKLCCTSPRSCGKFYGFTYNHPYNWASRTSTGMIDGQNVRFTCVGFSMGQCTRN</sequence>
<proteinExistence type="predicted"/>
<protein>
    <recommendedName>
        <fullName evidence="3">Secreted in xylem 9</fullName>
    </recommendedName>
</protein>
<organism evidence="1 2">
    <name type="scientific">Fusarium oxysporum f. sp. conglutinans</name>
    <dbReference type="NCBI Taxonomy" id="100902"/>
    <lineage>
        <taxon>Eukaryota</taxon>
        <taxon>Fungi</taxon>
        <taxon>Dikarya</taxon>
        <taxon>Ascomycota</taxon>
        <taxon>Pezizomycotina</taxon>
        <taxon>Sordariomycetes</taxon>
        <taxon>Hypocreomycetidae</taxon>
        <taxon>Hypocreales</taxon>
        <taxon>Nectriaceae</taxon>
        <taxon>Fusarium</taxon>
        <taxon>Fusarium oxysporum species complex</taxon>
    </lineage>
</organism>
<evidence type="ECO:0008006" key="3">
    <source>
        <dbReference type="Google" id="ProtNLM"/>
    </source>
</evidence>
<reference evidence="1 2" key="1">
    <citation type="journal article" date="2020" name="bioRxiv">
        <title>A chromosome-scale genome assembly for the Fusarium oxysporum strain Fo5176 to establish a model Arabidopsis-fungal pathosystem.</title>
        <authorList>
            <person name="Fokkens L."/>
            <person name="Guo L."/>
            <person name="Dora S."/>
            <person name="Wang B."/>
            <person name="Ye K."/>
            <person name="Sanchez-Rodriguez C."/>
            <person name="Croll D."/>
        </authorList>
    </citation>
    <scope>NUCLEOTIDE SEQUENCE [LARGE SCALE GENOMIC DNA]</scope>
    <source>
        <strain evidence="1 2">Fo5176</strain>
    </source>
</reference>
<dbReference type="AlphaFoldDB" id="A0A8H6LRB2"/>
<dbReference type="EMBL" id="JACDXP010000002">
    <property type="protein sequence ID" value="KAF6527900.1"/>
    <property type="molecule type" value="Genomic_DNA"/>
</dbReference>